<dbReference type="SUPFAM" id="SSF54001">
    <property type="entry name" value="Cysteine proteinases"/>
    <property type="match status" value="1"/>
</dbReference>
<keyword evidence="4" id="KW-1185">Reference proteome</keyword>
<dbReference type="Pfam" id="PF08379">
    <property type="entry name" value="Bact_transglu_N"/>
    <property type="match status" value="1"/>
</dbReference>
<sequence>MRITIRHQLSVTPPAGTAHAVMHLLLTPSNGSTQTVEEWNVEVPGIDNAAVFSDAYGNSVQLVNQEKPEGPLVVTVSGIVQTTDKHGVVGRISGENVPALFKRITPLTKVSVTLYSKFRGSKDSRIDVLHALMARVGETLGVDTEAGQSQSQSSSGGSQSQSQSSDEAAPATASELVHMFIGGARALDIPARFVTGYVAAEPDGDDDLIGYHVWAEAYDEVLGWVGFDPLLQICPSDLHVRMAVGLDELSSTPLRASPEGDGVEVLSVSVASEA</sequence>
<dbReference type="Gene3D" id="3.10.620.30">
    <property type="match status" value="1"/>
</dbReference>
<feature type="domain" description="Transglutaminase-like" evidence="2">
    <location>
        <begin position="165"/>
        <end position="231"/>
    </location>
</feature>
<organism evidence="3 4">
    <name type="scientific">Devosia litorisediminis</name>
    <dbReference type="NCBI Taxonomy" id="2829817"/>
    <lineage>
        <taxon>Bacteria</taxon>
        <taxon>Pseudomonadati</taxon>
        <taxon>Pseudomonadota</taxon>
        <taxon>Alphaproteobacteria</taxon>
        <taxon>Hyphomicrobiales</taxon>
        <taxon>Devosiaceae</taxon>
        <taxon>Devosia</taxon>
    </lineage>
</organism>
<evidence type="ECO:0000256" key="1">
    <source>
        <dbReference type="SAM" id="MobiDB-lite"/>
    </source>
</evidence>
<name>A0A942E8F8_9HYPH</name>
<dbReference type="InterPro" id="IPR002931">
    <property type="entry name" value="Transglutaminase-like"/>
</dbReference>
<dbReference type="RefSeq" id="WP_212658946.1">
    <property type="nucleotide sequence ID" value="NZ_JAGXTP010000001.1"/>
</dbReference>
<reference evidence="3" key="1">
    <citation type="submission" date="2021-04" db="EMBL/GenBank/DDBJ databases">
        <title>Devosia litorisediminis sp. nov., isolated from a sand dune.</title>
        <authorList>
            <person name="Park S."/>
            <person name="Yoon J.-H."/>
        </authorList>
    </citation>
    <scope>NUCLEOTIDE SEQUENCE</scope>
    <source>
        <strain evidence="3">BSSL-BM10</strain>
    </source>
</reference>
<evidence type="ECO:0000313" key="4">
    <source>
        <dbReference type="Proteomes" id="UP000678281"/>
    </source>
</evidence>
<proteinExistence type="predicted"/>
<protein>
    <submittedName>
        <fullName evidence="3">Transglutaminase family protein</fullName>
    </submittedName>
</protein>
<feature type="region of interest" description="Disordered" evidence="1">
    <location>
        <begin position="144"/>
        <end position="169"/>
    </location>
</feature>
<feature type="compositionally biased region" description="Low complexity" evidence="1">
    <location>
        <begin position="147"/>
        <end position="165"/>
    </location>
</feature>
<dbReference type="PANTHER" id="PTHR33490">
    <property type="entry name" value="BLR5614 PROTEIN-RELATED"/>
    <property type="match status" value="1"/>
</dbReference>
<dbReference type="InterPro" id="IPR038765">
    <property type="entry name" value="Papain-like_cys_pep_sf"/>
</dbReference>
<dbReference type="InterPro" id="IPR013589">
    <property type="entry name" value="Bac_transglu_N"/>
</dbReference>
<dbReference type="PANTHER" id="PTHR33490:SF6">
    <property type="entry name" value="SLL1049 PROTEIN"/>
    <property type="match status" value="1"/>
</dbReference>
<comment type="caution">
    <text evidence="3">The sequence shown here is derived from an EMBL/GenBank/DDBJ whole genome shotgun (WGS) entry which is preliminary data.</text>
</comment>
<dbReference type="EMBL" id="JAGXTP010000001">
    <property type="protein sequence ID" value="MBS3849476.1"/>
    <property type="molecule type" value="Genomic_DNA"/>
</dbReference>
<evidence type="ECO:0000259" key="2">
    <source>
        <dbReference type="SMART" id="SM00460"/>
    </source>
</evidence>
<accession>A0A942E8F8</accession>
<dbReference type="SMART" id="SM00460">
    <property type="entry name" value="TGc"/>
    <property type="match status" value="1"/>
</dbReference>
<gene>
    <name evidence="3" type="ORF">KD146_12280</name>
</gene>
<dbReference type="Proteomes" id="UP000678281">
    <property type="component" value="Unassembled WGS sequence"/>
</dbReference>
<dbReference type="Pfam" id="PF01841">
    <property type="entry name" value="Transglut_core"/>
    <property type="match status" value="1"/>
</dbReference>
<dbReference type="AlphaFoldDB" id="A0A942E8F8"/>
<evidence type="ECO:0000313" key="3">
    <source>
        <dbReference type="EMBL" id="MBS3849476.1"/>
    </source>
</evidence>